<accession>A0ABD1TGL9</accession>
<sequence length="121" mass="13057">MENHQQEVSCLRRRGSCGEGSVAARVFSFREGQISRRAATHELVNQQWRLADEGFQFSRRFSEVAKGSYPPTNSPATGKFGSGSLGQKIARDLGDLGGGDLCGVGAKRGWGGNQLTNNQRG</sequence>
<dbReference type="EMBL" id="JBFOLK010000005">
    <property type="protein sequence ID" value="KAL2511881.1"/>
    <property type="molecule type" value="Genomic_DNA"/>
</dbReference>
<evidence type="ECO:0000313" key="1">
    <source>
        <dbReference type="EMBL" id="KAL2511881.1"/>
    </source>
</evidence>
<dbReference type="AlphaFoldDB" id="A0ABD1TGL9"/>
<comment type="caution">
    <text evidence="1">The sequence shown here is derived from an EMBL/GenBank/DDBJ whole genome shotgun (WGS) entry which is preliminary data.</text>
</comment>
<protein>
    <submittedName>
        <fullName evidence="1">Uncharacterized protein</fullName>
    </submittedName>
</protein>
<name>A0ABD1TGL9_9LAMI</name>
<evidence type="ECO:0000313" key="2">
    <source>
        <dbReference type="Proteomes" id="UP001604336"/>
    </source>
</evidence>
<reference evidence="2" key="1">
    <citation type="submission" date="2024-07" db="EMBL/GenBank/DDBJ databases">
        <title>Two chromosome-level genome assemblies of Korean endemic species Abeliophyllum distichum and Forsythia ovata (Oleaceae).</title>
        <authorList>
            <person name="Jang H."/>
        </authorList>
    </citation>
    <scope>NUCLEOTIDE SEQUENCE [LARGE SCALE GENOMIC DNA]</scope>
</reference>
<dbReference type="Proteomes" id="UP001604336">
    <property type="component" value="Unassembled WGS sequence"/>
</dbReference>
<keyword evidence="2" id="KW-1185">Reference proteome</keyword>
<proteinExistence type="predicted"/>
<gene>
    <name evidence="1" type="ORF">Adt_17481</name>
</gene>
<organism evidence="1 2">
    <name type="scientific">Abeliophyllum distichum</name>
    <dbReference type="NCBI Taxonomy" id="126358"/>
    <lineage>
        <taxon>Eukaryota</taxon>
        <taxon>Viridiplantae</taxon>
        <taxon>Streptophyta</taxon>
        <taxon>Embryophyta</taxon>
        <taxon>Tracheophyta</taxon>
        <taxon>Spermatophyta</taxon>
        <taxon>Magnoliopsida</taxon>
        <taxon>eudicotyledons</taxon>
        <taxon>Gunneridae</taxon>
        <taxon>Pentapetalae</taxon>
        <taxon>asterids</taxon>
        <taxon>lamiids</taxon>
        <taxon>Lamiales</taxon>
        <taxon>Oleaceae</taxon>
        <taxon>Forsythieae</taxon>
        <taxon>Abeliophyllum</taxon>
    </lineage>
</organism>